<proteinExistence type="predicted"/>
<dbReference type="PANTHER" id="PTHR33985:SF2">
    <property type="entry name" value="EXPRESSED PROTEIN"/>
    <property type="match status" value="1"/>
</dbReference>
<reference evidence="1" key="1">
    <citation type="journal article" date="2018" name="DNA Res.">
        <title>Multiple hybrid de novo genome assembly of finger millet, an orphan allotetraploid crop.</title>
        <authorList>
            <person name="Hatakeyama M."/>
            <person name="Aluri S."/>
            <person name="Balachadran M.T."/>
            <person name="Sivarajan S.R."/>
            <person name="Patrignani A."/>
            <person name="Gruter S."/>
            <person name="Poveda L."/>
            <person name="Shimizu-Inatsugi R."/>
            <person name="Baeten J."/>
            <person name="Francoijs K.J."/>
            <person name="Nataraja K.N."/>
            <person name="Reddy Y.A.N."/>
            <person name="Phadnis S."/>
            <person name="Ravikumar R.L."/>
            <person name="Schlapbach R."/>
            <person name="Sreeman S.M."/>
            <person name="Shimizu K.K."/>
        </authorList>
    </citation>
    <scope>NUCLEOTIDE SEQUENCE</scope>
</reference>
<evidence type="ECO:0000313" key="1">
    <source>
        <dbReference type="EMBL" id="GJN20281.1"/>
    </source>
</evidence>
<evidence type="ECO:0000313" key="2">
    <source>
        <dbReference type="Proteomes" id="UP001054889"/>
    </source>
</evidence>
<accession>A0AAV5EDK1</accession>
<reference evidence="1" key="2">
    <citation type="submission" date="2021-12" db="EMBL/GenBank/DDBJ databases">
        <title>Resequencing data analysis of finger millet.</title>
        <authorList>
            <person name="Hatakeyama M."/>
            <person name="Aluri S."/>
            <person name="Balachadran M.T."/>
            <person name="Sivarajan S.R."/>
            <person name="Poveda L."/>
            <person name="Shimizu-Inatsugi R."/>
            <person name="Schlapbach R."/>
            <person name="Sreeman S.M."/>
            <person name="Shimizu K.K."/>
        </authorList>
    </citation>
    <scope>NUCLEOTIDE SEQUENCE</scope>
</reference>
<sequence>MEGPSDDLRLQQLAKVLTSLGYNEMALAASLCADSPSVASWRGAMTVFPTPDIFFQASCPRWSHRLRLLDHIARGYFPFSELAAAPSVKLLSAYGFCGSASTSSSIRGLSPSTFVAPLSYTSCFQAKHHLLTARSAATMINETISRLRGDGFVATSAVMRVRFAELERLSNMMVFALDDKSIFSGDGHGYLSSMRIHIVPGHCLTRADLLQLRPGTKLPTLAGVDQKLVITRGASAGSGSDEVLINNIPVKEPDVLVNSRVAVHGIYVSFPRLHLASSVAAALLSLDEPAATVATLLLPNPYNAAARPPVPINARAPELASLSSDDFRRQQQSEELRSGDYNNMAWADALLANSPSITRWRRAMVAVGEATTEDDRALLDTWLRLSMLQFGSTGDVLSSSDVVQQVIETWTWTTLIYG</sequence>
<dbReference type="AlphaFoldDB" id="A0AAV5EDK1"/>
<comment type="caution">
    <text evidence="1">The sequence shown here is derived from an EMBL/GenBank/DDBJ whole genome shotgun (WGS) entry which is preliminary data.</text>
</comment>
<name>A0AAV5EDK1_ELECO</name>
<protein>
    <submittedName>
        <fullName evidence="1">Uncharacterized protein</fullName>
    </submittedName>
</protein>
<dbReference type="InterPro" id="IPR052806">
    <property type="entry name" value="Fasciclin-like_AGP"/>
</dbReference>
<gene>
    <name evidence="1" type="primary">gb07639</name>
    <name evidence="1" type="ORF">PR202_gb07639</name>
</gene>
<dbReference type="Proteomes" id="UP001054889">
    <property type="component" value="Unassembled WGS sequence"/>
</dbReference>
<dbReference type="EMBL" id="BQKI01000074">
    <property type="protein sequence ID" value="GJN20281.1"/>
    <property type="molecule type" value="Genomic_DNA"/>
</dbReference>
<organism evidence="1 2">
    <name type="scientific">Eleusine coracana subsp. coracana</name>
    <dbReference type="NCBI Taxonomy" id="191504"/>
    <lineage>
        <taxon>Eukaryota</taxon>
        <taxon>Viridiplantae</taxon>
        <taxon>Streptophyta</taxon>
        <taxon>Embryophyta</taxon>
        <taxon>Tracheophyta</taxon>
        <taxon>Spermatophyta</taxon>
        <taxon>Magnoliopsida</taxon>
        <taxon>Liliopsida</taxon>
        <taxon>Poales</taxon>
        <taxon>Poaceae</taxon>
        <taxon>PACMAD clade</taxon>
        <taxon>Chloridoideae</taxon>
        <taxon>Cynodonteae</taxon>
        <taxon>Eleusininae</taxon>
        <taxon>Eleusine</taxon>
    </lineage>
</organism>
<keyword evidence="2" id="KW-1185">Reference proteome</keyword>
<dbReference type="PANTHER" id="PTHR33985">
    <property type="entry name" value="OS02G0491300 PROTEIN-RELATED"/>
    <property type="match status" value="1"/>
</dbReference>